<keyword evidence="1" id="KW-0732">Signal</keyword>
<reference evidence="2 3" key="1">
    <citation type="submission" date="2018-02" db="EMBL/GenBank/DDBJ databases">
        <title>Genomic Encyclopedia of Archaeal and Bacterial Type Strains, Phase II (KMG-II): from individual species to whole genera.</title>
        <authorList>
            <person name="Goeker M."/>
        </authorList>
    </citation>
    <scope>NUCLEOTIDE SEQUENCE [LARGE SCALE GENOMIC DNA]</scope>
    <source>
        <strain evidence="2 3">YU 961-1</strain>
    </source>
</reference>
<protein>
    <submittedName>
        <fullName evidence="2">Uncharacterized protein</fullName>
    </submittedName>
</protein>
<feature type="signal peptide" evidence="1">
    <location>
        <begin position="1"/>
        <end position="24"/>
    </location>
</feature>
<dbReference type="Proteomes" id="UP000239203">
    <property type="component" value="Unassembled WGS sequence"/>
</dbReference>
<name>A0A2S6GKJ1_9PSEU</name>
<dbReference type="EMBL" id="PTIX01000013">
    <property type="protein sequence ID" value="PPK65656.1"/>
    <property type="molecule type" value="Genomic_DNA"/>
</dbReference>
<dbReference type="OrthoDB" id="3706233at2"/>
<dbReference type="AlphaFoldDB" id="A0A2S6GKJ1"/>
<sequence length="67" mass="7108">MSATRKVTASVLITFAATIGFSLANQGTAAAEDTHWGITTTQGDGPVCPKDTHWSTETLACVEDTHW</sequence>
<keyword evidence="3" id="KW-1185">Reference proteome</keyword>
<gene>
    <name evidence="2" type="ORF">CLV40_113140</name>
</gene>
<evidence type="ECO:0000313" key="3">
    <source>
        <dbReference type="Proteomes" id="UP000239203"/>
    </source>
</evidence>
<proteinExistence type="predicted"/>
<evidence type="ECO:0000256" key="1">
    <source>
        <dbReference type="SAM" id="SignalP"/>
    </source>
</evidence>
<accession>A0A2S6GKJ1</accession>
<dbReference type="RefSeq" id="WP_104481076.1">
    <property type="nucleotide sequence ID" value="NZ_CP154825.1"/>
</dbReference>
<feature type="chain" id="PRO_5039115309" evidence="1">
    <location>
        <begin position="25"/>
        <end position="67"/>
    </location>
</feature>
<comment type="caution">
    <text evidence="2">The sequence shown here is derived from an EMBL/GenBank/DDBJ whole genome shotgun (WGS) entry which is preliminary data.</text>
</comment>
<organism evidence="2 3">
    <name type="scientific">Actinokineospora auranticolor</name>
    <dbReference type="NCBI Taxonomy" id="155976"/>
    <lineage>
        <taxon>Bacteria</taxon>
        <taxon>Bacillati</taxon>
        <taxon>Actinomycetota</taxon>
        <taxon>Actinomycetes</taxon>
        <taxon>Pseudonocardiales</taxon>
        <taxon>Pseudonocardiaceae</taxon>
        <taxon>Actinokineospora</taxon>
    </lineage>
</organism>
<evidence type="ECO:0000313" key="2">
    <source>
        <dbReference type="EMBL" id="PPK65656.1"/>
    </source>
</evidence>